<keyword evidence="9" id="KW-0520">NAD</keyword>
<keyword evidence="9 10" id="KW-0496">Mitochondrion</keyword>
<sequence length="119" mass="13198">MQDFYSGLVYGVMVILVAIILVWINYALGSRYSHSRSGMGSFECGFDAMHNARSPFSLRFFLLAILFLAFDMEVALLLFYVWGKTEVSGLGVCKCGVFVGILLGGLIHELNEGTLSWLD</sequence>
<proteinExistence type="inferred from homology"/>
<evidence type="ECO:0000313" key="10">
    <source>
        <dbReference type="EMBL" id="QGI24867.1"/>
    </source>
</evidence>
<dbReference type="AlphaFoldDB" id="A0A649UDW3"/>
<reference evidence="10" key="1">
    <citation type="submission" date="2019-06" db="EMBL/GenBank/DDBJ databases">
        <title>The complete mitochondrial genome and phylogenetic analysis of Hiatella orientalis.</title>
        <authorList>
            <person name="Wang H."/>
            <person name="Teng M."/>
            <person name="Liu J."/>
            <person name="Pan H."/>
            <person name="Zeng Q."/>
            <person name="Wang S."/>
            <person name="Bao Z."/>
        </authorList>
    </citation>
    <scope>NUCLEOTIDE SEQUENCE</scope>
</reference>
<dbReference type="Gene3D" id="1.20.58.1610">
    <property type="entry name" value="NADH:ubiquinone/plastoquinone oxidoreductase, chain 3"/>
    <property type="match status" value="1"/>
</dbReference>
<feature type="transmembrane region" description="Helical" evidence="9">
    <location>
        <begin position="60"/>
        <end position="82"/>
    </location>
</feature>
<dbReference type="EC" id="7.1.1.2" evidence="9"/>
<protein>
    <recommendedName>
        <fullName evidence="3 9">NADH-ubiquinone oxidoreductase chain 3</fullName>
        <ecNumber evidence="9">7.1.1.2</ecNumber>
    </recommendedName>
</protein>
<comment type="similarity">
    <text evidence="2 9">Belongs to the complex I subunit 3 family.</text>
</comment>
<evidence type="ECO:0000256" key="4">
    <source>
        <dbReference type="ARBA" id="ARBA00022448"/>
    </source>
</evidence>
<keyword evidence="9" id="KW-1278">Translocase</keyword>
<keyword evidence="6 9" id="KW-1133">Transmembrane helix</keyword>
<dbReference type="GO" id="GO:0031966">
    <property type="term" value="C:mitochondrial membrane"/>
    <property type="evidence" value="ECO:0007669"/>
    <property type="project" value="UniProtKB-SubCell"/>
</dbReference>
<gene>
    <name evidence="10" type="primary">nad3</name>
</gene>
<geneLocation type="mitochondrion" evidence="10"/>
<accession>A0A649UDW3</accession>
<keyword evidence="7 9" id="KW-0472">Membrane</keyword>
<dbReference type="EMBL" id="MN072638">
    <property type="protein sequence ID" value="QGI24867.1"/>
    <property type="molecule type" value="Genomic_DNA"/>
</dbReference>
<comment type="function">
    <text evidence="9">Core subunit of the mitochondrial membrane respiratory chain NADH dehydrogenase (Complex I) which catalyzes electron transfer from NADH through the respiratory chain, using ubiquinone as an electron acceptor. Essential for the catalytic activity of complex I.</text>
</comment>
<evidence type="ECO:0000256" key="1">
    <source>
        <dbReference type="ARBA" id="ARBA00004370"/>
    </source>
</evidence>
<evidence type="ECO:0000256" key="7">
    <source>
        <dbReference type="ARBA" id="ARBA00023136"/>
    </source>
</evidence>
<name>A0A649UDW3_9BIVA</name>
<evidence type="ECO:0000256" key="8">
    <source>
        <dbReference type="ARBA" id="ARBA00049551"/>
    </source>
</evidence>
<organism evidence="10">
    <name type="scientific">Hiatella sp. J HML-2015</name>
    <dbReference type="NCBI Taxonomy" id="1638755"/>
    <lineage>
        <taxon>Eukaryota</taxon>
        <taxon>Metazoa</taxon>
        <taxon>Spiralia</taxon>
        <taxon>Lophotrochozoa</taxon>
        <taxon>Mollusca</taxon>
        <taxon>Bivalvia</taxon>
        <taxon>Autobranchia</taxon>
        <taxon>Heteroconchia</taxon>
        <taxon>Euheterodonta</taxon>
        <taxon>Imparidentia</taxon>
        <taxon>Adapedonta</taxon>
        <taxon>Hiatelloidea</taxon>
        <taxon>Hiatellidae</taxon>
        <taxon>Hiatella</taxon>
    </lineage>
</organism>
<feature type="transmembrane region" description="Helical" evidence="9">
    <location>
        <begin position="88"/>
        <end position="107"/>
    </location>
</feature>
<comment type="subcellular location">
    <subcellularLocation>
        <location evidence="1">Membrane</location>
    </subcellularLocation>
    <subcellularLocation>
        <location evidence="9">Mitochondrion membrane</location>
        <topology evidence="9">Multi-pass membrane protein</topology>
    </subcellularLocation>
</comment>
<dbReference type="GO" id="GO:0008137">
    <property type="term" value="F:NADH dehydrogenase (ubiquinone) activity"/>
    <property type="evidence" value="ECO:0007669"/>
    <property type="project" value="UniProtKB-UniRule"/>
</dbReference>
<dbReference type="PANTHER" id="PTHR11058">
    <property type="entry name" value="NADH-UBIQUINONE OXIDOREDUCTASE CHAIN 3"/>
    <property type="match status" value="1"/>
</dbReference>
<keyword evidence="4 9" id="KW-0813">Transport</keyword>
<dbReference type="GO" id="GO:0030964">
    <property type="term" value="C:NADH dehydrogenase complex"/>
    <property type="evidence" value="ECO:0007669"/>
    <property type="project" value="TreeGrafter"/>
</dbReference>
<evidence type="ECO:0000256" key="9">
    <source>
        <dbReference type="RuleBase" id="RU003640"/>
    </source>
</evidence>
<keyword evidence="9" id="KW-0830">Ubiquinone</keyword>
<keyword evidence="9" id="KW-0249">Electron transport</keyword>
<keyword evidence="9" id="KW-0679">Respiratory chain</keyword>
<feature type="transmembrane region" description="Helical" evidence="9">
    <location>
        <begin position="6"/>
        <end position="28"/>
    </location>
</feature>
<dbReference type="Pfam" id="PF00507">
    <property type="entry name" value="Oxidored_q4"/>
    <property type="match status" value="1"/>
</dbReference>
<evidence type="ECO:0000256" key="5">
    <source>
        <dbReference type="ARBA" id="ARBA00022692"/>
    </source>
</evidence>
<evidence type="ECO:0000256" key="2">
    <source>
        <dbReference type="ARBA" id="ARBA00008472"/>
    </source>
</evidence>
<evidence type="ECO:0000256" key="6">
    <source>
        <dbReference type="ARBA" id="ARBA00022989"/>
    </source>
</evidence>
<keyword evidence="5 9" id="KW-0812">Transmembrane</keyword>
<comment type="catalytic activity">
    <reaction evidence="8 9">
        <text>a ubiquinone + NADH + 5 H(+)(in) = a ubiquinol + NAD(+) + 4 H(+)(out)</text>
        <dbReference type="Rhea" id="RHEA:29091"/>
        <dbReference type="Rhea" id="RHEA-COMP:9565"/>
        <dbReference type="Rhea" id="RHEA-COMP:9566"/>
        <dbReference type="ChEBI" id="CHEBI:15378"/>
        <dbReference type="ChEBI" id="CHEBI:16389"/>
        <dbReference type="ChEBI" id="CHEBI:17976"/>
        <dbReference type="ChEBI" id="CHEBI:57540"/>
        <dbReference type="ChEBI" id="CHEBI:57945"/>
        <dbReference type="EC" id="7.1.1.2"/>
    </reaction>
</comment>
<dbReference type="InterPro" id="IPR038430">
    <property type="entry name" value="NDAH_ubi_oxred_su3_sf"/>
</dbReference>
<dbReference type="InterPro" id="IPR000440">
    <property type="entry name" value="NADH_UbQ/plastoQ_OxRdtase_su3"/>
</dbReference>
<dbReference type="PANTHER" id="PTHR11058:SF9">
    <property type="entry name" value="NADH-UBIQUINONE OXIDOREDUCTASE CHAIN 3"/>
    <property type="match status" value="1"/>
</dbReference>
<evidence type="ECO:0000256" key="3">
    <source>
        <dbReference type="ARBA" id="ARBA00021007"/>
    </source>
</evidence>